<gene>
    <name evidence="1" type="ORF">B0A52_03402</name>
</gene>
<reference evidence="1 2" key="1">
    <citation type="submission" date="2017-03" db="EMBL/GenBank/DDBJ databases">
        <title>Genomes of endolithic fungi from Antarctica.</title>
        <authorList>
            <person name="Coleine C."/>
            <person name="Masonjones S."/>
            <person name="Stajich J.E."/>
        </authorList>
    </citation>
    <scope>NUCLEOTIDE SEQUENCE [LARGE SCALE GENOMIC DNA]</scope>
    <source>
        <strain evidence="1 2">CCFEE 6314</strain>
    </source>
</reference>
<sequence length="196" mass="22237">MPSVVLLKTVDPTQVKFFALISHEDELPVFRANDWIVYERELTDTSGQKFKANVLVRFLRDGNGKPTTPDAAQPEHLEWEYHDLSGQLNQSGLGNVGSWANLQNFQPTWRPLGLAAGPSNVEALILRDVLHLPGTNVNKSWQRFSLIRFSAGPVRTLAPVRTLTECRKRWTDEVKRLKKLHAEETQVRNLARQAGF</sequence>
<proteinExistence type="predicted"/>
<dbReference type="EMBL" id="NAJM01000019">
    <property type="protein sequence ID" value="RVX71037.1"/>
    <property type="molecule type" value="Genomic_DNA"/>
</dbReference>
<accession>A0A438N5M0</accession>
<dbReference type="AlphaFoldDB" id="A0A438N5M0"/>
<protein>
    <submittedName>
        <fullName evidence="1">Uncharacterized protein</fullName>
    </submittedName>
</protein>
<comment type="caution">
    <text evidence="1">The sequence shown here is derived from an EMBL/GenBank/DDBJ whole genome shotgun (WGS) entry which is preliminary data.</text>
</comment>
<dbReference type="Proteomes" id="UP000288859">
    <property type="component" value="Unassembled WGS sequence"/>
</dbReference>
<organism evidence="1 2">
    <name type="scientific">Exophiala mesophila</name>
    <name type="common">Black yeast-like fungus</name>
    <dbReference type="NCBI Taxonomy" id="212818"/>
    <lineage>
        <taxon>Eukaryota</taxon>
        <taxon>Fungi</taxon>
        <taxon>Dikarya</taxon>
        <taxon>Ascomycota</taxon>
        <taxon>Pezizomycotina</taxon>
        <taxon>Eurotiomycetes</taxon>
        <taxon>Chaetothyriomycetidae</taxon>
        <taxon>Chaetothyriales</taxon>
        <taxon>Herpotrichiellaceae</taxon>
        <taxon>Exophiala</taxon>
    </lineage>
</organism>
<name>A0A438N5M0_EXOME</name>
<evidence type="ECO:0000313" key="2">
    <source>
        <dbReference type="Proteomes" id="UP000288859"/>
    </source>
</evidence>
<evidence type="ECO:0000313" key="1">
    <source>
        <dbReference type="EMBL" id="RVX71037.1"/>
    </source>
</evidence>